<evidence type="ECO:0000313" key="2">
    <source>
        <dbReference type="Proteomes" id="UP000821865"/>
    </source>
</evidence>
<dbReference type="Proteomes" id="UP000821865">
    <property type="component" value="Chromosome 10"/>
</dbReference>
<comment type="caution">
    <text evidence="1">The sequence shown here is derived from an EMBL/GenBank/DDBJ whole genome shotgun (WGS) entry which is preliminary data.</text>
</comment>
<accession>A0ACB8DNP4</accession>
<protein>
    <submittedName>
        <fullName evidence="1">Uncharacterized protein</fullName>
    </submittedName>
</protein>
<name>A0ACB8DNP4_DERSI</name>
<dbReference type="EMBL" id="CM023479">
    <property type="protein sequence ID" value="KAH7974302.1"/>
    <property type="molecule type" value="Genomic_DNA"/>
</dbReference>
<keyword evidence="2" id="KW-1185">Reference proteome</keyword>
<gene>
    <name evidence="1" type="ORF">HPB49_013831</name>
</gene>
<organism evidence="1 2">
    <name type="scientific">Dermacentor silvarum</name>
    <name type="common">Tick</name>
    <dbReference type="NCBI Taxonomy" id="543639"/>
    <lineage>
        <taxon>Eukaryota</taxon>
        <taxon>Metazoa</taxon>
        <taxon>Ecdysozoa</taxon>
        <taxon>Arthropoda</taxon>
        <taxon>Chelicerata</taxon>
        <taxon>Arachnida</taxon>
        <taxon>Acari</taxon>
        <taxon>Parasitiformes</taxon>
        <taxon>Ixodida</taxon>
        <taxon>Ixodoidea</taxon>
        <taxon>Ixodidae</taxon>
        <taxon>Rhipicephalinae</taxon>
        <taxon>Dermacentor</taxon>
    </lineage>
</organism>
<proteinExistence type="predicted"/>
<reference evidence="1" key="1">
    <citation type="submission" date="2020-05" db="EMBL/GenBank/DDBJ databases">
        <title>Large-scale comparative analyses of tick genomes elucidate their genetic diversity and vector capacities.</title>
        <authorList>
            <person name="Jia N."/>
            <person name="Wang J."/>
            <person name="Shi W."/>
            <person name="Du L."/>
            <person name="Sun Y."/>
            <person name="Zhan W."/>
            <person name="Jiang J."/>
            <person name="Wang Q."/>
            <person name="Zhang B."/>
            <person name="Ji P."/>
            <person name="Sakyi L.B."/>
            <person name="Cui X."/>
            <person name="Yuan T."/>
            <person name="Jiang B."/>
            <person name="Yang W."/>
            <person name="Lam T.T.-Y."/>
            <person name="Chang Q."/>
            <person name="Ding S."/>
            <person name="Wang X."/>
            <person name="Zhu J."/>
            <person name="Ruan X."/>
            <person name="Zhao L."/>
            <person name="Wei J."/>
            <person name="Que T."/>
            <person name="Du C."/>
            <person name="Cheng J."/>
            <person name="Dai P."/>
            <person name="Han X."/>
            <person name="Huang E."/>
            <person name="Gao Y."/>
            <person name="Liu J."/>
            <person name="Shao H."/>
            <person name="Ye R."/>
            <person name="Li L."/>
            <person name="Wei W."/>
            <person name="Wang X."/>
            <person name="Wang C."/>
            <person name="Yang T."/>
            <person name="Huo Q."/>
            <person name="Li W."/>
            <person name="Guo W."/>
            <person name="Chen H."/>
            <person name="Zhou L."/>
            <person name="Ni X."/>
            <person name="Tian J."/>
            <person name="Zhou Y."/>
            <person name="Sheng Y."/>
            <person name="Liu T."/>
            <person name="Pan Y."/>
            <person name="Xia L."/>
            <person name="Li J."/>
            <person name="Zhao F."/>
            <person name="Cao W."/>
        </authorList>
    </citation>
    <scope>NUCLEOTIDE SEQUENCE</scope>
    <source>
        <strain evidence="1">Dsil-2018</strain>
    </source>
</reference>
<sequence length="586" mass="63206">MDPPEKQAGDKSPASLSSRHSSRSVSYKRRIPGSAGWKGRAKDKRSKERSENDSKADTERGSAEYSRKVATFAFRVVVFTAIVVVIVIAAILLRHRDAAATTVASKDSSSTQPNEELGGTTGPSVRTTATESSESTSTSVGAASEVPRISTPEVITTVGKLKGGAVDVYGVRLHRWLGVPYAQLGTGSKRFAPAQPAAKASSRIALGATEWSPPCAQLVNDTLFGREDCLRLNVWAPAQRPASAATRPLLLAMTQDWFSRGSNNLPEWEQLAARVGAVLMSPNVRLGVLGFLGHTSSAELDADLAIKDAVIAVRWALDNAAVFHADPSRLMLVAHGSGAYVLTADTIDTWKKLAMALDCRGDTELEWESCFQDAQLPDLLAAAASVPFRFMPRWDPSQWLVKPAALQVQEVIAGVDVDEIWAFFQERVKPWAVTNGCGVTAVKLYDCALEYLFTNRTSTYRNLLDTFEPKKESDIVRLLAMLMSGCDTHRIAKGATKAGYHYIVEGSGRTLFEPVLDVDALAAFLKDGSTPTRISSSAWRPMTSTEEASRVVFANGTDVMDSGPISEACQDAFFVTLPPDGNATSS</sequence>
<evidence type="ECO:0000313" key="1">
    <source>
        <dbReference type="EMBL" id="KAH7974302.1"/>
    </source>
</evidence>